<comment type="caution">
    <text evidence="6">The sequence shown here is derived from an EMBL/GenBank/DDBJ whole genome shotgun (WGS) entry which is preliminary data.</text>
</comment>
<keyword evidence="4 6" id="KW-0413">Isomerase</keyword>
<dbReference type="PANTHER" id="PTHR30268:SF0">
    <property type="entry name" value="L-RHAMNOSE ISOMERASE"/>
    <property type="match status" value="1"/>
</dbReference>
<keyword evidence="1" id="KW-0963">Cytoplasm</keyword>
<accession>A0A078SBV1</accession>
<dbReference type="Gene3D" id="3.20.20.150">
    <property type="entry name" value="Divalent-metal-dependent TIM barrel enzymes"/>
    <property type="match status" value="1"/>
</dbReference>
<dbReference type="GO" id="GO:0019324">
    <property type="term" value="P:L-lyxose metabolic process"/>
    <property type="evidence" value="ECO:0007669"/>
    <property type="project" value="TreeGrafter"/>
</dbReference>
<organism evidence="6 7">
    <name type="scientific">Bacteroides uniformis str. 3978 T3 ii</name>
    <dbReference type="NCBI Taxonomy" id="1339349"/>
    <lineage>
        <taxon>Bacteria</taxon>
        <taxon>Pseudomonadati</taxon>
        <taxon>Bacteroidota</taxon>
        <taxon>Bacteroidia</taxon>
        <taxon>Bacteroidales</taxon>
        <taxon>Bacteroidaceae</taxon>
        <taxon>Bacteroides</taxon>
    </lineage>
</organism>
<dbReference type="PANTHER" id="PTHR30268">
    <property type="entry name" value="L-RHAMNOSE ISOMERASE"/>
    <property type="match status" value="1"/>
</dbReference>
<dbReference type="GO" id="GO:0030145">
    <property type="term" value="F:manganese ion binding"/>
    <property type="evidence" value="ECO:0007669"/>
    <property type="project" value="InterPro"/>
</dbReference>
<dbReference type="GO" id="GO:0019301">
    <property type="term" value="P:rhamnose catabolic process"/>
    <property type="evidence" value="ECO:0007669"/>
    <property type="project" value="TreeGrafter"/>
</dbReference>
<keyword evidence="3" id="KW-0464">Manganese</keyword>
<dbReference type="SUPFAM" id="SSF51658">
    <property type="entry name" value="Xylose isomerase-like"/>
    <property type="match status" value="1"/>
</dbReference>
<evidence type="ECO:0000256" key="5">
    <source>
        <dbReference type="ARBA" id="ARBA00023308"/>
    </source>
</evidence>
<dbReference type="Proteomes" id="UP000028013">
    <property type="component" value="Unassembled WGS sequence"/>
</dbReference>
<dbReference type="PATRIC" id="fig|1339349.3.peg.449"/>
<dbReference type="InterPro" id="IPR050337">
    <property type="entry name" value="L-rhamnose_isomerase"/>
</dbReference>
<dbReference type="RefSeq" id="WP_039160545.1">
    <property type="nucleotide sequence ID" value="NZ_JNHN01000060.1"/>
</dbReference>
<dbReference type="InterPro" id="IPR009308">
    <property type="entry name" value="Rhamnose_isomerase"/>
</dbReference>
<protein>
    <submittedName>
        <fullName evidence="6">L-rhamnose isomerase family protein</fullName>
    </submittedName>
</protein>
<keyword evidence="2" id="KW-0479">Metal-binding</keyword>
<dbReference type="EMBL" id="JNHN01000060">
    <property type="protein sequence ID" value="KDS59554.1"/>
    <property type="molecule type" value="Genomic_DNA"/>
</dbReference>
<evidence type="ECO:0000313" key="6">
    <source>
        <dbReference type="EMBL" id="KDS59554.1"/>
    </source>
</evidence>
<evidence type="ECO:0000256" key="2">
    <source>
        <dbReference type="ARBA" id="ARBA00022723"/>
    </source>
</evidence>
<dbReference type="InterPro" id="IPR036237">
    <property type="entry name" value="Xyl_isomerase-like_sf"/>
</dbReference>
<evidence type="ECO:0000256" key="4">
    <source>
        <dbReference type="ARBA" id="ARBA00023235"/>
    </source>
</evidence>
<reference evidence="6 7" key="1">
    <citation type="submission" date="2014-04" db="EMBL/GenBank/DDBJ databases">
        <authorList>
            <person name="Sears C."/>
            <person name="Carroll K."/>
            <person name="Sack B.R."/>
            <person name="Qadri F."/>
            <person name="Myers L.L."/>
            <person name="Chung G.-T."/>
            <person name="Escheverria P."/>
            <person name="Fraser C.M."/>
            <person name="Sadzewicz L."/>
            <person name="Shefchek K.A."/>
            <person name="Tallon L."/>
            <person name="Das S.P."/>
            <person name="Daugherty S."/>
            <person name="Mongodin E.F."/>
        </authorList>
    </citation>
    <scope>NUCLEOTIDE SEQUENCE [LARGE SCALE GENOMIC DNA]</scope>
    <source>
        <strain evidence="6 7">3978 T3 ii</strain>
    </source>
</reference>
<sequence length="328" mass="37664">HRLNLHEIYGDFGGTFVDRDQVEVKHFESWMQWAAENGIKLDFNSTSFSHPKSGNLSLAHPDQGIRDFWVEHTKRCRAIAEEMGRRQGDPCIMNLWVHDGSKDITVNRMKYRVLFKDSLDRIFATEYKHMKDCLESKVFGIGLESYTVGSNEFCMGYSVQHQKLITIDTGHFHPTESAADKVSSMLLFVPELMLHVSRPVRWDSDHVTIMDDPTLELFQEIVRCDALDRVHIGLDYFDASINRIGAYVIGTRAAQKCMLRALLEPLAKLREYEATGQGFQRLALLEEAKALPWNAVWDMFCLKNNVPVGEEFIAEIEKYEVNVTSKRG</sequence>
<evidence type="ECO:0000256" key="3">
    <source>
        <dbReference type="ARBA" id="ARBA00023211"/>
    </source>
</evidence>
<name>A0A078SBV1_BACUN</name>
<gene>
    <name evidence="6" type="ORF">M094_3593</name>
</gene>
<keyword evidence="5" id="KW-0684">Rhamnose metabolism</keyword>
<dbReference type="Pfam" id="PF06134">
    <property type="entry name" value="RhaA"/>
    <property type="match status" value="1"/>
</dbReference>
<feature type="non-terminal residue" evidence="6">
    <location>
        <position position="1"/>
    </location>
</feature>
<evidence type="ECO:0000256" key="1">
    <source>
        <dbReference type="ARBA" id="ARBA00022490"/>
    </source>
</evidence>
<evidence type="ECO:0000313" key="7">
    <source>
        <dbReference type="Proteomes" id="UP000028013"/>
    </source>
</evidence>
<dbReference type="GO" id="GO:0008740">
    <property type="term" value="F:L-rhamnose isomerase activity"/>
    <property type="evidence" value="ECO:0007669"/>
    <property type="project" value="InterPro"/>
</dbReference>
<dbReference type="AlphaFoldDB" id="A0A078SBV1"/>
<proteinExistence type="predicted"/>